<dbReference type="GO" id="GO:0005829">
    <property type="term" value="C:cytosol"/>
    <property type="evidence" value="ECO:0007669"/>
    <property type="project" value="TreeGrafter"/>
</dbReference>
<dbReference type="SMART" id="SM01130">
    <property type="entry name" value="DHDPS"/>
    <property type="match status" value="1"/>
</dbReference>
<dbReference type="Proteomes" id="UP000250434">
    <property type="component" value="Chromosome"/>
</dbReference>
<feature type="binding site" evidence="5">
    <location>
        <position position="44"/>
    </location>
    <ligand>
        <name>pyruvate</name>
        <dbReference type="ChEBI" id="CHEBI:15361"/>
    </ligand>
</feature>
<evidence type="ECO:0000256" key="2">
    <source>
        <dbReference type="ARBA" id="ARBA00023239"/>
    </source>
</evidence>
<dbReference type="PIRSF" id="PIRSF001365">
    <property type="entry name" value="DHDPS"/>
    <property type="match status" value="1"/>
</dbReference>
<protein>
    <submittedName>
        <fullName evidence="6">Dihydrodipicolinate synthase family protein</fullName>
    </submittedName>
</protein>
<dbReference type="GO" id="GO:0008840">
    <property type="term" value="F:4-hydroxy-tetrahydrodipicolinate synthase activity"/>
    <property type="evidence" value="ECO:0007669"/>
    <property type="project" value="TreeGrafter"/>
</dbReference>
<feature type="active site" description="Schiff-base intermediate with substrate" evidence="4">
    <location>
        <position position="159"/>
    </location>
</feature>
<dbReference type="RefSeq" id="WP_113692110.1">
    <property type="nucleotide sequence ID" value="NZ_CP015163.1"/>
</dbReference>
<evidence type="ECO:0000313" key="6">
    <source>
        <dbReference type="EMBL" id="AXB42854.1"/>
    </source>
</evidence>
<dbReference type="Gene3D" id="3.20.20.70">
    <property type="entry name" value="Aldolase class I"/>
    <property type="match status" value="1"/>
</dbReference>
<dbReference type="OrthoDB" id="9778880at2"/>
<evidence type="ECO:0000256" key="1">
    <source>
        <dbReference type="ARBA" id="ARBA00007592"/>
    </source>
</evidence>
<evidence type="ECO:0000313" key="7">
    <source>
        <dbReference type="Proteomes" id="UP000250434"/>
    </source>
</evidence>
<dbReference type="KEGG" id="aab:A4R43_10160"/>
<keyword evidence="7" id="KW-1185">Reference proteome</keyword>
<comment type="similarity">
    <text evidence="1 3">Belongs to the DapA family.</text>
</comment>
<dbReference type="AlphaFoldDB" id="A0A344L480"/>
<dbReference type="PRINTS" id="PR00146">
    <property type="entry name" value="DHPICSNTHASE"/>
</dbReference>
<proteinExistence type="inferred from homology"/>
<sequence length="295" mass="30753">MFTGLSAFPFTPITSDGIDEAAYERLVGRVADAGVDSIGALGSTGGYPYLNREERARAAELAVKSAGSVPVIIGVGALRTRDVLDHVEDAQRAGAAAVLLSAMTYQALTDDEVFGLYEDVTANLSVPLVVYDNPGTTHVKFSDELHARIAGLPRVKSIKIPGVPADQVRARVGGLRSVLPDSVSIGISGDAFAADGLLAGCDGWYSVLGGLFPKTCLAIARAAADGDAARARALSAELAPLWTLFARYGSYRVVSAIAVEIGLLTAPGLPRPLRPLGETGRHEVTAVLNGLTKRD</sequence>
<dbReference type="SUPFAM" id="SSF51569">
    <property type="entry name" value="Aldolase"/>
    <property type="match status" value="1"/>
</dbReference>
<dbReference type="PANTHER" id="PTHR12128:SF66">
    <property type="entry name" value="4-HYDROXY-2-OXOGLUTARATE ALDOLASE, MITOCHONDRIAL"/>
    <property type="match status" value="1"/>
</dbReference>
<accession>A0A344L480</accession>
<evidence type="ECO:0000256" key="5">
    <source>
        <dbReference type="PIRSR" id="PIRSR001365-2"/>
    </source>
</evidence>
<reference evidence="6 7" key="1">
    <citation type="submission" date="2016-04" db="EMBL/GenBank/DDBJ databases">
        <title>Complete genome sequence and analysis of deep-sea sediment isolate, Amycolatopsis sp. WP1.</title>
        <authorList>
            <person name="Wang H."/>
            <person name="Chen S."/>
            <person name="Wu Q."/>
        </authorList>
    </citation>
    <scope>NUCLEOTIDE SEQUENCE [LARGE SCALE GENOMIC DNA]</scope>
    <source>
        <strain evidence="6 7">WP1</strain>
    </source>
</reference>
<evidence type="ECO:0000256" key="4">
    <source>
        <dbReference type="PIRSR" id="PIRSR001365-1"/>
    </source>
</evidence>
<gene>
    <name evidence="6" type="ORF">A4R43_10160</name>
</gene>
<dbReference type="InterPro" id="IPR002220">
    <property type="entry name" value="DapA-like"/>
</dbReference>
<dbReference type="Pfam" id="PF00701">
    <property type="entry name" value="DHDPS"/>
    <property type="match status" value="1"/>
</dbReference>
<feature type="active site" description="Proton donor/acceptor" evidence="4">
    <location>
        <position position="131"/>
    </location>
</feature>
<dbReference type="InterPro" id="IPR013785">
    <property type="entry name" value="Aldolase_TIM"/>
</dbReference>
<organism evidence="6 7">
    <name type="scientific">Amycolatopsis albispora</name>
    <dbReference type="NCBI Taxonomy" id="1804986"/>
    <lineage>
        <taxon>Bacteria</taxon>
        <taxon>Bacillati</taxon>
        <taxon>Actinomycetota</taxon>
        <taxon>Actinomycetes</taxon>
        <taxon>Pseudonocardiales</taxon>
        <taxon>Pseudonocardiaceae</taxon>
        <taxon>Amycolatopsis</taxon>
    </lineage>
</organism>
<dbReference type="EMBL" id="CP015163">
    <property type="protein sequence ID" value="AXB42854.1"/>
    <property type="molecule type" value="Genomic_DNA"/>
</dbReference>
<name>A0A344L480_9PSEU</name>
<dbReference type="CDD" id="cd00408">
    <property type="entry name" value="DHDPS-like"/>
    <property type="match status" value="1"/>
</dbReference>
<dbReference type="PANTHER" id="PTHR12128">
    <property type="entry name" value="DIHYDRODIPICOLINATE SYNTHASE"/>
    <property type="match status" value="1"/>
</dbReference>
<keyword evidence="2 3" id="KW-0456">Lyase</keyword>
<evidence type="ECO:0000256" key="3">
    <source>
        <dbReference type="PIRNR" id="PIRNR001365"/>
    </source>
</evidence>